<dbReference type="PANTHER" id="PTHR44858">
    <property type="entry name" value="TETRATRICOPEPTIDE REPEAT PROTEIN 6"/>
    <property type="match status" value="1"/>
</dbReference>
<keyword evidence="4" id="KW-0175">Coiled coil</keyword>
<comment type="caution">
    <text evidence="7">The sequence shown here is derived from an EMBL/GenBank/DDBJ whole genome shotgun (WGS) entry which is preliminary data.</text>
</comment>
<dbReference type="RefSeq" id="WP_190409505.1">
    <property type="nucleotide sequence ID" value="NZ_JACJRF010000071.1"/>
</dbReference>
<feature type="repeat" description="TPR" evidence="3">
    <location>
        <begin position="456"/>
        <end position="489"/>
    </location>
</feature>
<feature type="repeat" description="TPR" evidence="3">
    <location>
        <begin position="524"/>
        <end position="557"/>
    </location>
</feature>
<keyword evidence="5" id="KW-0812">Transmembrane</keyword>
<keyword evidence="2 3" id="KW-0802">TPR repeat</keyword>
<dbReference type="Pfam" id="PF13181">
    <property type="entry name" value="TPR_8"/>
    <property type="match status" value="3"/>
</dbReference>
<gene>
    <name evidence="7" type="ORF">H6G18_23610</name>
</gene>
<protein>
    <submittedName>
        <fullName evidence="7">Tetratricopeptide repeat protein</fullName>
    </submittedName>
</protein>
<keyword evidence="5" id="KW-1133">Transmembrane helix</keyword>
<dbReference type="Gene3D" id="1.25.40.10">
    <property type="entry name" value="Tetratricopeptide repeat domain"/>
    <property type="match status" value="2"/>
</dbReference>
<dbReference type="NCBIfam" id="NF047558">
    <property type="entry name" value="TPR_END_plus"/>
    <property type="match status" value="1"/>
</dbReference>
<evidence type="ECO:0000313" key="7">
    <source>
        <dbReference type="EMBL" id="MBD2347099.1"/>
    </source>
</evidence>
<keyword evidence="1" id="KW-0677">Repeat</keyword>
<feature type="repeat" description="TPR" evidence="3">
    <location>
        <begin position="558"/>
        <end position="591"/>
    </location>
</feature>
<keyword evidence="8" id="KW-1185">Reference proteome</keyword>
<dbReference type="EMBL" id="JACJRF010000071">
    <property type="protein sequence ID" value="MBD2347099.1"/>
    <property type="molecule type" value="Genomic_DNA"/>
</dbReference>
<evidence type="ECO:0000313" key="8">
    <source>
        <dbReference type="Proteomes" id="UP000607281"/>
    </source>
</evidence>
<accession>A0ABR8CXL2</accession>
<proteinExistence type="predicted"/>
<dbReference type="SUPFAM" id="SSF48452">
    <property type="entry name" value="TPR-like"/>
    <property type="match status" value="1"/>
</dbReference>
<feature type="coiled-coil region" evidence="4">
    <location>
        <begin position="123"/>
        <end position="251"/>
    </location>
</feature>
<organism evidence="7 8">
    <name type="scientific">Anabaena subtropica FACHB-260</name>
    <dbReference type="NCBI Taxonomy" id="2692884"/>
    <lineage>
        <taxon>Bacteria</taxon>
        <taxon>Bacillati</taxon>
        <taxon>Cyanobacteriota</taxon>
        <taxon>Cyanophyceae</taxon>
        <taxon>Nostocales</taxon>
        <taxon>Nostocaceae</taxon>
        <taxon>Anabaena</taxon>
    </lineage>
</organism>
<feature type="signal peptide" evidence="6">
    <location>
        <begin position="1"/>
        <end position="26"/>
    </location>
</feature>
<feature type="transmembrane region" description="Helical" evidence="5">
    <location>
        <begin position="81"/>
        <end position="104"/>
    </location>
</feature>
<sequence>MKSKNQFVVSFLLKSATVFLSLLLCADISSGEVTPSTSKPNIIAQVLTNQEKEELVRLRGERDDRAQIQADFEQAFNRTTILLNIWLVILSLFPVAIIVLFWLFRRVAIREIVDRAMSQFEGVEKLENQLTIVKQDAENLIQDTKSINRLLERETESLQQKIKVEQDNLSLVTSDLLQAKTDNLAQISIEIANFQSKIESLLLEFANKLSQSELDTQQQRHITLENIGKIVAELSNQLSELQKEAEEHQNLVLENIDTSRFEFNNHLVKLQAETQQHRNNIWDNLIRLQSEFTIKISESQRDLQQQKDIKLDNIQEVRNIFNAQVSELQLETQHQKDNLWHHLNQVQLEFIEQLSKSESDLQLQKDRVLARLEEWKNLLQFQVSELPRQKQEELTKIQSEFASYLSELKIDAQKQKDSILSELMENKTAVFSERKQIQEIHLEKLADENEQTQLSFDECIQQGDSLFSQKNYEEAIAYYEQAVKIVSDDAVAWFKRGLTLARLNRFKDAIKSYNQAIKIQPDYHQAWCDLGVAFGNIRRHQEAFTAFNKATQVKEDDAIAWLNRGLALIELEEYEEAIASFDKALQFQPNSPKIWDKRGYTLVRLGLDDEAVISFDKALEIKPDYASAYYNKAACYALQREVNLALANLEHAINLNPRYKEDAATDIDFDEIANNEHFQELIAVTIRSSTNK</sequence>
<dbReference type="InterPro" id="IPR011990">
    <property type="entry name" value="TPR-like_helical_dom_sf"/>
</dbReference>
<dbReference type="InterPro" id="IPR019734">
    <property type="entry name" value="TPR_rpt"/>
</dbReference>
<feature type="repeat" description="TPR" evidence="3">
    <location>
        <begin position="490"/>
        <end position="523"/>
    </location>
</feature>
<dbReference type="PANTHER" id="PTHR44858:SF1">
    <property type="entry name" value="UDP-N-ACETYLGLUCOSAMINE--PEPTIDE N-ACETYLGLUCOSAMINYLTRANSFERASE SPINDLY-RELATED"/>
    <property type="match status" value="1"/>
</dbReference>
<feature type="repeat" description="TPR" evidence="3">
    <location>
        <begin position="592"/>
        <end position="625"/>
    </location>
</feature>
<reference evidence="7 8" key="1">
    <citation type="journal article" date="2020" name="ISME J.">
        <title>Comparative genomics reveals insights into cyanobacterial evolution and habitat adaptation.</title>
        <authorList>
            <person name="Chen M.Y."/>
            <person name="Teng W.K."/>
            <person name="Zhao L."/>
            <person name="Hu C.X."/>
            <person name="Zhou Y.K."/>
            <person name="Han B.P."/>
            <person name="Song L.R."/>
            <person name="Shu W.S."/>
        </authorList>
    </citation>
    <scope>NUCLEOTIDE SEQUENCE [LARGE SCALE GENOMIC DNA]</scope>
    <source>
        <strain evidence="7 8">FACHB-260</strain>
    </source>
</reference>
<keyword evidence="5" id="KW-0472">Membrane</keyword>
<dbReference type="PROSITE" id="PS50005">
    <property type="entry name" value="TPR"/>
    <property type="match status" value="6"/>
</dbReference>
<evidence type="ECO:0000256" key="5">
    <source>
        <dbReference type="SAM" id="Phobius"/>
    </source>
</evidence>
<evidence type="ECO:0000256" key="6">
    <source>
        <dbReference type="SAM" id="SignalP"/>
    </source>
</evidence>
<dbReference type="SMART" id="SM00028">
    <property type="entry name" value="TPR"/>
    <property type="match status" value="6"/>
</dbReference>
<feature type="chain" id="PRO_5047013235" evidence="6">
    <location>
        <begin position="27"/>
        <end position="692"/>
    </location>
</feature>
<dbReference type="PROSITE" id="PS50293">
    <property type="entry name" value="TPR_REGION"/>
    <property type="match status" value="2"/>
</dbReference>
<dbReference type="Proteomes" id="UP000607281">
    <property type="component" value="Unassembled WGS sequence"/>
</dbReference>
<dbReference type="InterPro" id="IPR050498">
    <property type="entry name" value="Ycf3"/>
</dbReference>
<evidence type="ECO:0000256" key="4">
    <source>
        <dbReference type="SAM" id="Coils"/>
    </source>
</evidence>
<dbReference type="Pfam" id="PF00515">
    <property type="entry name" value="TPR_1"/>
    <property type="match status" value="1"/>
</dbReference>
<feature type="repeat" description="TPR" evidence="3">
    <location>
        <begin position="626"/>
        <end position="659"/>
    </location>
</feature>
<evidence type="ECO:0000256" key="1">
    <source>
        <dbReference type="ARBA" id="ARBA00022737"/>
    </source>
</evidence>
<evidence type="ECO:0000256" key="2">
    <source>
        <dbReference type="ARBA" id="ARBA00022803"/>
    </source>
</evidence>
<name>A0ABR8CXL2_9NOST</name>
<keyword evidence="6" id="KW-0732">Signal</keyword>
<dbReference type="Pfam" id="PF13432">
    <property type="entry name" value="TPR_16"/>
    <property type="match status" value="1"/>
</dbReference>
<evidence type="ECO:0000256" key="3">
    <source>
        <dbReference type="PROSITE-ProRule" id="PRU00339"/>
    </source>
</evidence>